<gene>
    <name evidence="3" type="ORF">B1B_04226</name>
</gene>
<proteinExistence type="predicted"/>
<accession>T1BPQ7</accession>
<reference evidence="3" key="1">
    <citation type="submission" date="2013-08" db="EMBL/GenBank/DDBJ databases">
        <authorList>
            <person name="Mendez C."/>
            <person name="Richter M."/>
            <person name="Ferrer M."/>
            <person name="Sanchez J."/>
        </authorList>
    </citation>
    <scope>NUCLEOTIDE SEQUENCE</scope>
</reference>
<dbReference type="Pfam" id="PF14659">
    <property type="entry name" value="Phage_int_SAM_3"/>
    <property type="match status" value="1"/>
</dbReference>
<organism evidence="3">
    <name type="scientific">mine drainage metagenome</name>
    <dbReference type="NCBI Taxonomy" id="410659"/>
    <lineage>
        <taxon>unclassified sequences</taxon>
        <taxon>metagenomes</taxon>
        <taxon>ecological metagenomes</taxon>
    </lineage>
</organism>
<dbReference type="GO" id="GO:0003677">
    <property type="term" value="F:DNA binding"/>
    <property type="evidence" value="ECO:0007669"/>
    <property type="project" value="UniProtKB-KW"/>
</dbReference>
<protein>
    <submittedName>
        <fullName evidence="3">Integrase family protein</fullName>
    </submittedName>
</protein>
<dbReference type="AlphaFoldDB" id="T1BPQ7"/>
<keyword evidence="1" id="KW-0238">DNA-binding</keyword>
<dbReference type="InterPro" id="IPR004107">
    <property type="entry name" value="Integrase_SAM-like_N"/>
</dbReference>
<dbReference type="InterPro" id="IPR010998">
    <property type="entry name" value="Integrase_recombinase_N"/>
</dbReference>
<dbReference type="PROSITE" id="PS51900">
    <property type="entry name" value="CB"/>
    <property type="match status" value="1"/>
</dbReference>
<dbReference type="InterPro" id="IPR044068">
    <property type="entry name" value="CB"/>
</dbReference>
<dbReference type="Gene3D" id="1.10.150.130">
    <property type="match status" value="1"/>
</dbReference>
<reference evidence="3" key="2">
    <citation type="journal article" date="2014" name="ISME J.">
        <title>Microbial stratification in low pH oxic and suboxic macroscopic growths along an acid mine drainage.</title>
        <authorList>
            <person name="Mendez-Garcia C."/>
            <person name="Mesa V."/>
            <person name="Sprenger R.R."/>
            <person name="Richter M."/>
            <person name="Diez M.S."/>
            <person name="Solano J."/>
            <person name="Bargiela R."/>
            <person name="Golyshina O.V."/>
            <person name="Manteca A."/>
            <person name="Ramos J.L."/>
            <person name="Gallego J.R."/>
            <person name="Llorente I."/>
            <person name="Martins Dos Santos V.A."/>
            <person name="Jensen O.N."/>
            <person name="Pelaez A.I."/>
            <person name="Sanchez J."/>
            <person name="Ferrer M."/>
        </authorList>
    </citation>
    <scope>NUCLEOTIDE SEQUENCE</scope>
</reference>
<dbReference type="InterPro" id="IPR011010">
    <property type="entry name" value="DNA_brk_join_enz"/>
</dbReference>
<evidence type="ECO:0000313" key="3">
    <source>
        <dbReference type="EMBL" id="EQD71842.1"/>
    </source>
</evidence>
<evidence type="ECO:0000259" key="2">
    <source>
        <dbReference type="PROSITE" id="PS51900"/>
    </source>
</evidence>
<dbReference type="EMBL" id="AUZY01002657">
    <property type="protein sequence ID" value="EQD71842.1"/>
    <property type="molecule type" value="Genomic_DNA"/>
</dbReference>
<evidence type="ECO:0000256" key="1">
    <source>
        <dbReference type="ARBA" id="ARBA00023125"/>
    </source>
</evidence>
<name>T1BPQ7_9ZZZZ</name>
<dbReference type="SUPFAM" id="SSF56349">
    <property type="entry name" value="DNA breaking-rejoining enzymes"/>
    <property type="match status" value="1"/>
</dbReference>
<comment type="caution">
    <text evidence="3">The sequence shown here is derived from an EMBL/GenBank/DDBJ whole genome shotgun (WGS) entry which is preliminary data.</text>
</comment>
<sequence>MYRYARTRAEAAAKLAAALKAVQENIPLPSERQAVGDYLTGWLDTTVRPSVRPMTYVSYESIVRRHLVPELGRIHLARLTPADVQAMMNRKLVQGLSAGRVDYLRAVLRLALNDALRWGLIGRNVAALVRPPRGASL</sequence>
<feature type="domain" description="Core-binding (CB)" evidence="2">
    <location>
        <begin position="33"/>
        <end position="116"/>
    </location>
</feature>
<dbReference type="GO" id="GO:0015074">
    <property type="term" value="P:DNA integration"/>
    <property type="evidence" value="ECO:0007669"/>
    <property type="project" value="InterPro"/>
</dbReference>